<gene>
    <name evidence="1" type="ORF">H2LOC_014230</name>
</gene>
<dbReference type="Gene3D" id="3.30.530.20">
    <property type="match status" value="1"/>
</dbReference>
<dbReference type="CDD" id="cd07818">
    <property type="entry name" value="SRPBCC_1"/>
    <property type="match status" value="1"/>
</dbReference>
<evidence type="ECO:0000313" key="2">
    <source>
        <dbReference type="Proteomes" id="UP000309061"/>
    </source>
</evidence>
<dbReference type="EMBL" id="CP046052">
    <property type="protein sequence ID" value="QGM46756.1"/>
    <property type="molecule type" value="Genomic_DNA"/>
</dbReference>
<name>A0A6B8KEP2_9HYPH</name>
<dbReference type="RefSeq" id="WP_136497646.1">
    <property type="nucleotide sequence ID" value="NZ_CP046052.1"/>
</dbReference>
<organism evidence="1 2">
    <name type="scientific">Methylocystis heyeri</name>
    <dbReference type="NCBI Taxonomy" id="391905"/>
    <lineage>
        <taxon>Bacteria</taxon>
        <taxon>Pseudomonadati</taxon>
        <taxon>Pseudomonadota</taxon>
        <taxon>Alphaproteobacteria</taxon>
        <taxon>Hyphomicrobiales</taxon>
        <taxon>Methylocystaceae</taxon>
        <taxon>Methylocystis</taxon>
    </lineage>
</organism>
<dbReference type="AlphaFoldDB" id="A0A6B8KEP2"/>
<evidence type="ECO:0008006" key="3">
    <source>
        <dbReference type="Google" id="ProtNLM"/>
    </source>
</evidence>
<accession>A0A6B8KEP2</accession>
<dbReference type="Pfam" id="PF10604">
    <property type="entry name" value="Polyketide_cyc2"/>
    <property type="match status" value="1"/>
</dbReference>
<dbReference type="OrthoDB" id="9807923at2"/>
<dbReference type="Proteomes" id="UP000309061">
    <property type="component" value="Chromosome"/>
</dbReference>
<dbReference type="InterPro" id="IPR019587">
    <property type="entry name" value="Polyketide_cyclase/dehydratase"/>
</dbReference>
<proteinExistence type="predicted"/>
<evidence type="ECO:0000313" key="1">
    <source>
        <dbReference type="EMBL" id="QGM46756.1"/>
    </source>
</evidence>
<protein>
    <recommendedName>
        <fullName evidence="3">Polyketide cyclase</fullName>
    </recommendedName>
</protein>
<dbReference type="KEGG" id="mhey:H2LOC_014230"/>
<keyword evidence="2" id="KW-1185">Reference proteome</keyword>
<dbReference type="InterPro" id="IPR023393">
    <property type="entry name" value="START-like_dom_sf"/>
</dbReference>
<reference evidence="1 2" key="1">
    <citation type="submission" date="2019-11" db="EMBL/GenBank/DDBJ databases">
        <title>The genome sequence of Methylocystis heyeri.</title>
        <authorList>
            <person name="Oshkin I.Y."/>
            <person name="Miroshnikov K."/>
            <person name="Dedysh S.N."/>
        </authorList>
    </citation>
    <scope>NUCLEOTIDE SEQUENCE [LARGE SCALE GENOMIC DNA]</scope>
    <source>
        <strain evidence="1 2">H2</strain>
    </source>
</reference>
<sequence length="175" mass="18861">MTLILLSCLIALLGAFVIYVSAKPGSCRFSRSIHVSAPPERIFPLIDNPRAMNEWNPFVKSDPAISLTYSGPPSGVGAANDFAGDNRVGAGRAEIVESAPPLKVVMALRMDRPMKCRNRVEFTISPRDGGADVTWEMTGEQPFLGKLFAVFVDTEKMVGSAFESGLADLKARAEA</sequence>
<dbReference type="SUPFAM" id="SSF55961">
    <property type="entry name" value="Bet v1-like"/>
    <property type="match status" value="1"/>
</dbReference>